<keyword evidence="1" id="KW-0695">RNA-directed DNA polymerase</keyword>
<organism evidence="1 2">
    <name type="scientific">Aphis craccivora</name>
    <name type="common">Cowpea aphid</name>
    <dbReference type="NCBI Taxonomy" id="307492"/>
    <lineage>
        <taxon>Eukaryota</taxon>
        <taxon>Metazoa</taxon>
        <taxon>Ecdysozoa</taxon>
        <taxon>Arthropoda</taxon>
        <taxon>Hexapoda</taxon>
        <taxon>Insecta</taxon>
        <taxon>Pterygota</taxon>
        <taxon>Neoptera</taxon>
        <taxon>Paraneoptera</taxon>
        <taxon>Hemiptera</taxon>
        <taxon>Sternorrhyncha</taxon>
        <taxon>Aphidomorpha</taxon>
        <taxon>Aphidoidea</taxon>
        <taxon>Aphididae</taxon>
        <taxon>Aphidini</taxon>
        <taxon>Aphis</taxon>
        <taxon>Aphis</taxon>
    </lineage>
</organism>
<dbReference type="GO" id="GO:0003964">
    <property type="term" value="F:RNA-directed DNA polymerase activity"/>
    <property type="evidence" value="ECO:0007669"/>
    <property type="project" value="UniProtKB-KW"/>
</dbReference>
<dbReference type="AlphaFoldDB" id="A0A6G0Z2L5"/>
<reference evidence="1 2" key="1">
    <citation type="submission" date="2019-08" db="EMBL/GenBank/DDBJ databases">
        <title>Whole genome of Aphis craccivora.</title>
        <authorList>
            <person name="Voronova N.V."/>
            <person name="Shulinski R.S."/>
            <person name="Bandarenka Y.V."/>
            <person name="Zhorov D.G."/>
            <person name="Warner D."/>
        </authorList>
    </citation>
    <scope>NUCLEOTIDE SEQUENCE [LARGE SCALE GENOMIC DNA]</scope>
    <source>
        <strain evidence="1">180601</strain>
        <tissue evidence="1">Whole Body</tissue>
    </source>
</reference>
<name>A0A6G0Z2L5_APHCR</name>
<dbReference type="OrthoDB" id="416454at2759"/>
<sequence>IDKALQVIDLIGIVNLFLSSGTFPDIWKTSFIRPIPKPSSDFSNISNCRPISLLFVIPKVFESLSANKIIFDLKNINNIIIDDQHSFRRIALSDESNVVMSVLYTSISLKHLIKLIIKSYSFLVYSVICFIKCSSRYLTVAVMAQPKSSISISIQTFFNDIKIHFVQNLKVNCILEAELFNLT</sequence>
<keyword evidence="2" id="KW-1185">Reference proteome</keyword>
<gene>
    <name evidence="1" type="ORF">FWK35_00001776</name>
</gene>
<keyword evidence="1" id="KW-0548">Nucleotidyltransferase</keyword>
<comment type="caution">
    <text evidence="1">The sequence shown here is derived from an EMBL/GenBank/DDBJ whole genome shotgun (WGS) entry which is preliminary data.</text>
</comment>
<proteinExistence type="predicted"/>
<feature type="non-terminal residue" evidence="1">
    <location>
        <position position="1"/>
    </location>
</feature>
<dbReference type="EMBL" id="VUJU01001573">
    <property type="protein sequence ID" value="KAF0764686.1"/>
    <property type="molecule type" value="Genomic_DNA"/>
</dbReference>
<evidence type="ECO:0000313" key="2">
    <source>
        <dbReference type="Proteomes" id="UP000478052"/>
    </source>
</evidence>
<dbReference type="Proteomes" id="UP000478052">
    <property type="component" value="Unassembled WGS sequence"/>
</dbReference>
<evidence type="ECO:0000313" key="1">
    <source>
        <dbReference type="EMBL" id="KAF0764686.1"/>
    </source>
</evidence>
<accession>A0A6G0Z2L5</accession>
<keyword evidence="1" id="KW-0808">Transferase</keyword>
<protein>
    <submittedName>
        <fullName evidence="1">Putative RNA-directed DNA polymerase</fullName>
    </submittedName>
</protein>